<comment type="similarity">
    <text evidence="1">Belongs to the DapB family.</text>
</comment>
<keyword evidence="16" id="KW-1185">Reference proteome</keyword>
<evidence type="ECO:0000256" key="3">
    <source>
        <dbReference type="ARBA" id="ARBA00022857"/>
    </source>
</evidence>
<dbReference type="Proteomes" id="UP000815325">
    <property type="component" value="Unassembled WGS sequence"/>
</dbReference>
<keyword evidence="3" id="KW-0521">NADP</keyword>
<comment type="caution">
    <text evidence="15">The sequence shown here is derived from an EMBL/GenBank/DDBJ whole genome shotgun (WGS) entry which is preliminary data.</text>
</comment>
<keyword evidence="5" id="KW-0560">Oxidoreductase</keyword>
<gene>
    <name evidence="15" type="ORF">DUNSADRAFT_529</name>
</gene>
<proteinExistence type="inferred from homology"/>
<dbReference type="EC" id="1.17.1.8" evidence="9"/>
<dbReference type="SUPFAM" id="SSF51735">
    <property type="entry name" value="NAD(P)-binding Rossmann-fold domains"/>
    <property type="match status" value="1"/>
</dbReference>
<feature type="domain" description="Dihydrodipicolinate reductase C-terminal" evidence="14">
    <location>
        <begin position="184"/>
        <end position="328"/>
    </location>
</feature>
<evidence type="ECO:0000256" key="2">
    <source>
        <dbReference type="ARBA" id="ARBA00022605"/>
    </source>
</evidence>
<comment type="catalytic activity">
    <reaction evidence="11">
        <text>(S)-2,3,4,5-tetrahydrodipicolinate + NAD(+) + H2O = (2S,4S)-4-hydroxy-2,3,4,5-tetrahydrodipicolinate + NADH + H(+)</text>
        <dbReference type="Rhea" id="RHEA:35323"/>
        <dbReference type="ChEBI" id="CHEBI:15377"/>
        <dbReference type="ChEBI" id="CHEBI:15378"/>
        <dbReference type="ChEBI" id="CHEBI:16845"/>
        <dbReference type="ChEBI" id="CHEBI:57540"/>
        <dbReference type="ChEBI" id="CHEBI:57945"/>
        <dbReference type="ChEBI" id="CHEBI:67139"/>
        <dbReference type="EC" id="1.17.1.8"/>
    </reaction>
</comment>
<dbReference type="InterPro" id="IPR022663">
    <property type="entry name" value="DapB_C"/>
</dbReference>
<keyword evidence="2" id="KW-0028">Amino-acid biosynthesis</keyword>
<dbReference type="EMBL" id="MU069540">
    <property type="protein sequence ID" value="KAF5839555.1"/>
    <property type="molecule type" value="Genomic_DNA"/>
</dbReference>
<evidence type="ECO:0000256" key="10">
    <source>
        <dbReference type="ARBA" id="ARBA00049080"/>
    </source>
</evidence>
<accession>A0ABQ7GY73</accession>
<evidence type="ECO:0000256" key="6">
    <source>
        <dbReference type="ARBA" id="ARBA00023027"/>
    </source>
</evidence>
<evidence type="ECO:0000256" key="7">
    <source>
        <dbReference type="ARBA" id="ARBA00023154"/>
    </source>
</evidence>
<evidence type="ECO:0000256" key="1">
    <source>
        <dbReference type="ARBA" id="ARBA00006642"/>
    </source>
</evidence>
<dbReference type="Pfam" id="PF01113">
    <property type="entry name" value="DapB_N"/>
    <property type="match status" value="1"/>
</dbReference>
<dbReference type="Pfam" id="PF05173">
    <property type="entry name" value="DapB_C"/>
    <property type="match status" value="1"/>
</dbReference>
<evidence type="ECO:0000256" key="11">
    <source>
        <dbReference type="ARBA" id="ARBA00049396"/>
    </source>
</evidence>
<dbReference type="PANTHER" id="PTHR20836">
    <property type="entry name" value="DIHYDRODIPICOLINATE REDUCTASE"/>
    <property type="match status" value="1"/>
</dbReference>
<dbReference type="InterPro" id="IPR036291">
    <property type="entry name" value="NAD(P)-bd_dom_sf"/>
</dbReference>
<dbReference type="Gene3D" id="3.40.50.720">
    <property type="entry name" value="NAD(P)-binding Rossmann-like Domain"/>
    <property type="match status" value="1"/>
</dbReference>
<evidence type="ECO:0000256" key="5">
    <source>
        <dbReference type="ARBA" id="ARBA00023002"/>
    </source>
</evidence>
<evidence type="ECO:0000313" key="15">
    <source>
        <dbReference type="EMBL" id="KAF5839555.1"/>
    </source>
</evidence>
<evidence type="ECO:0000256" key="4">
    <source>
        <dbReference type="ARBA" id="ARBA00022915"/>
    </source>
</evidence>
<dbReference type="PANTHER" id="PTHR20836:SF0">
    <property type="entry name" value="4-HYDROXY-TETRAHYDRODIPICOLINATE REDUCTASE 1, CHLOROPLASTIC-RELATED"/>
    <property type="match status" value="1"/>
</dbReference>
<feature type="region of interest" description="Disordered" evidence="12">
    <location>
        <begin position="1"/>
        <end position="24"/>
    </location>
</feature>
<dbReference type="InterPro" id="IPR023940">
    <property type="entry name" value="DHDPR_bac"/>
</dbReference>
<comment type="catalytic activity">
    <reaction evidence="10">
        <text>(S)-2,3,4,5-tetrahydrodipicolinate + NADP(+) + H2O = (2S,4S)-4-hydroxy-2,3,4,5-tetrahydrodipicolinate + NADPH + H(+)</text>
        <dbReference type="Rhea" id="RHEA:35331"/>
        <dbReference type="ChEBI" id="CHEBI:15377"/>
        <dbReference type="ChEBI" id="CHEBI:15378"/>
        <dbReference type="ChEBI" id="CHEBI:16845"/>
        <dbReference type="ChEBI" id="CHEBI:57783"/>
        <dbReference type="ChEBI" id="CHEBI:58349"/>
        <dbReference type="ChEBI" id="CHEBI:67139"/>
        <dbReference type="EC" id="1.17.1.8"/>
    </reaction>
</comment>
<keyword evidence="7" id="KW-0457">Lysine biosynthesis</keyword>
<evidence type="ECO:0000259" key="13">
    <source>
        <dbReference type="Pfam" id="PF01113"/>
    </source>
</evidence>
<evidence type="ECO:0000313" key="16">
    <source>
        <dbReference type="Proteomes" id="UP000815325"/>
    </source>
</evidence>
<dbReference type="InterPro" id="IPR011859">
    <property type="entry name" value="Dihydrodipicolinate_Rdtase_pln"/>
</dbReference>
<keyword evidence="6" id="KW-0520">NAD</keyword>
<dbReference type="NCBIfam" id="TIGR02130">
    <property type="entry name" value="dapB_plant"/>
    <property type="match status" value="1"/>
</dbReference>
<evidence type="ECO:0000259" key="14">
    <source>
        <dbReference type="Pfam" id="PF05173"/>
    </source>
</evidence>
<evidence type="ECO:0000256" key="8">
    <source>
        <dbReference type="ARBA" id="ARBA00037922"/>
    </source>
</evidence>
<organism evidence="15 16">
    <name type="scientific">Dunaliella salina</name>
    <name type="common">Green alga</name>
    <name type="synonym">Protococcus salinus</name>
    <dbReference type="NCBI Taxonomy" id="3046"/>
    <lineage>
        <taxon>Eukaryota</taxon>
        <taxon>Viridiplantae</taxon>
        <taxon>Chlorophyta</taxon>
        <taxon>core chlorophytes</taxon>
        <taxon>Chlorophyceae</taxon>
        <taxon>CS clade</taxon>
        <taxon>Chlamydomonadales</taxon>
        <taxon>Dunaliellaceae</taxon>
        <taxon>Dunaliella</taxon>
    </lineage>
</organism>
<dbReference type="InterPro" id="IPR000846">
    <property type="entry name" value="DapB_N"/>
</dbReference>
<keyword evidence="4" id="KW-0220">Diaminopimelate biosynthesis</keyword>
<feature type="domain" description="Dihydrodipicolinate reductase N-terminal" evidence="13">
    <location>
        <begin position="54"/>
        <end position="179"/>
    </location>
</feature>
<protein>
    <recommendedName>
        <fullName evidence="9">4-hydroxy-tetrahydrodipicolinate reductase</fullName>
        <ecNumber evidence="9">1.17.1.8</ecNumber>
    </recommendedName>
</protein>
<name>A0ABQ7GY73_DUNSA</name>
<feature type="compositionally biased region" description="Polar residues" evidence="12">
    <location>
        <begin position="11"/>
        <end position="24"/>
    </location>
</feature>
<reference evidence="15" key="1">
    <citation type="submission" date="2017-08" db="EMBL/GenBank/DDBJ databases">
        <authorList>
            <person name="Polle J.E."/>
            <person name="Barry K."/>
            <person name="Cushman J."/>
            <person name="Schmutz J."/>
            <person name="Tran D."/>
            <person name="Hathwaick L.T."/>
            <person name="Yim W.C."/>
            <person name="Jenkins J."/>
            <person name="Mckie-Krisberg Z.M."/>
            <person name="Prochnik S."/>
            <person name="Lindquist E."/>
            <person name="Dockter R.B."/>
            <person name="Adam C."/>
            <person name="Molina H."/>
            <person name="Bunkerborg J."/>
            <person name="Jin E."/>
            <person name="Buchheim M."/>
            <person name="Magnuson J."/>
        </authorList>
    </citation>
    <scope>NUCLEOTIDE SEQUENCE</scope>
    <source>
        <strain evidence="15">CCAP 19/18</strain>
    </source>
</reference>
<comment type="pathway">
    <text evidence="8">Amino-acid biosynthesis; L-lysine biosynthesis via DAP pathway; (S)-tetrahydrodipicolinate from L-aspartate: step 4/4.</text>
</comment>
<sequence>MLLHQRGVWGSQKQQLHRGSQSRGLLSIPRSQRHASCKGLVVQALKSSEVPKPQIMVNSMTGKMGQAVADATRRAGLQLVPYTLCASDVAAASKSMTADGQQIELVGPETRDAVIGAIKEQYPNLIMVDYTVPDVIHSMADFYVKHGTPFVMGTTGGDRMRLLCEVDASNVFAVIAPNMGKQIVAFQAMFEQAAASYPGAFSGYKLRVIESHQSTKKDTSGTAKAVVASLNDLGLNFDVSQIELVREPKQQMEVMRVPESALGGHAFHTYQLVSEDGSVAFEFKHNVVGRATYAEGTVDACLFLAMQMHLAKELDVPGRTLYNMTDVLRAGAMR</sequence>
<evidence type="ECO:0000256" key="9">
    <source>
        <dbReference type="ARBA" id="ARBA00038983"/>
    </source>
</evidence>
<evidence type="ECO:0000256" key="12">
    <source>
        <dbReference type="SAM" id="MobiDB-lite"/>
    </source>
</evidence>
<dbReference type="Gene3D" id="3.30.360.10">
    <property type="entry name" value="Dihydrodipicolinate Reductase, domain 2"/>
    <property type="match status" value="1"/>
</dbReference>